<dbReference type="OrthoDB" id="4156987at2759"/>
<dbReference type="AlphaFoldDB" id="A0A0G2J677"/>
<protein>
    <recommendedName>
        <fullName evidence="1">Protein kinase domain-containing protein</fullName>
    </recommendedName>
</protein>
<dbReference type="InterPro" id="IPR011009">
    <property type="entry name" value="Kinase-like_dom_sf"/>
</dbReference>
<sequence>MFDIPQRTPLVGMGSYADVLRIAEDRVLKKPKIYPDHKPELAYSNFINRAELQNEKAVYERLGSHDGIIHCFKALDESIELAFANQGDLEKYIQTNSSPSRELRAKWIRSLADVFSYVHVHSRRVVLQDVALRNILVHNNSLKLCDFGDSSLLPLDTNMQQFCESGTTPQIEILYVGCVVYSIAVWQEFKYDYFKNECFPEAEELPAMNSVLFASVIRKCWTRGYASMEALRKDVHNTAECLPAISVQRFLTGEGRIAEVPAI</sequence>
<dbReference type="GO" id="GO:0004672">
    <property type="term" value="F:protein kinase activity"/>
    <property type="evidence" value="ECO:0007669"/>
    <property type="project" value="InterPro"/>
</dbReference>
<organism evidence="2 3">
    <name type="scientific">[Emmonsia] crescens</name>
    <dbReference type="NCBI Taxonomy" id="73230"/>
    <lineage>
        <taxon>Eukaryota</taxon>
        <taxon>Fungi</taxon>
        <taxon>Dikarya</taxon>
        <taxon>Ascomycota</taxon>
        <taxon>Pezizomycotina</taxon>
        <taxon>Eurotiomycetes</taxon>
        <taxon>Eurotiomycetidae</taxon>
        <taxon>Onygenales</taxon>
        <taxon>Ajellomycetaceae</taxon>
        <taxon>Emergomyces</taxon>
    </lineage>
</organism>
<dbReference type="Proteomes" id="UP000034164">
    <property type="component" value="Unassembled WGS sequence"/>
</dbReference>
<feature type="domain" description="Protein kinase" evidence="1">
    <location>
        <begin position="5"/>
        <end position="263"/>
    </location>
</feature>
<accession>A0A0G2J677</accession>
<dbReference type="PROSITE" id="PS50011">
    <property type="entry name" value="PROTEIN_KINASE_DOM"/>
    <property type="match status" value="1"/>
</dbReference>
<dbReference type="Gene3D" id="1.10.510.10">
    <property type="entry name" value="Transferase(Phosphotransferase) domain 1"/>
    <property type="match status" value="1"/>
</dbReference>
<dbReference type="SMART" id="SM00220">
    <property type="entry name" value="S_TKc"/>
    <property type="match status" value="1"/>
</dbReference>
<dbReference type="Pfam" id="PF00069">
    <property type="entry name" value="Pkinase"/>
    <property type="match status" value="1"/>
</dbReference>
<reference evidence="3" key="1">
    <citation type="journal article" date="2015" name="PLoS Genet.">
        <title>The dynamic genome and transcriptome of the human fungal pathogen Blastomyces and close relative Emmonsia.</title>
        <authorList>
            <person name="Munoz J.F."/>
            <person name="Gauthier G.M."/>
            <person name="Desjardins C.A."/>
            <person name="Gallo J.E."/>
            <person name="Holder J."/>
            <person name="Sullivan T.D."/>
            <person name="Marty A.J."/>
            <person name="Carmen J.C."/>
            <person name="Chen Z."/>
            <person name="Ding L."/>
            <person name="Gujja S."/>
            <person name="Magrini V."/>
            <person name="Misas E."/>
            <person name="Mitreva M."/>
            <person name="Priest M."/>
            <person name="Saif S."/>
            <person name="Whiston E.A."/>
            <person name="Young S."/>
            <person name="Zeng Q."/>
            <person name="Goldman W.E."/>
            <person name="Mardis E.R."/>
            <person name="Taylor J.W."/>
            <person name="McEwen J.G."/>
            <person name="Clay O.K."/>
            <person name="Klein B.S."/>
            <person name="Cuomo C.A."/>
        </authorList>
    </citation>
    <scope>NUCLEOTIDE SEQUENCE [LARGE SCALE GENOMIC DNA]</scope>
    <source>
        <strain evidence="3">UAMH 3008</strain>
    </source>
</reference>
<dbReference type="GO" id="GO:0005524">
    <property type="term" value="F:ATP binding"/>
    <property type="evidence" value="ECO:0007669"/>
    <property type="project" value="InterPro"/>
</dbReference>
<proteinExistence type="predicted"/>
<evidence type="ECO:0000259" key="1">
    <source>
        <dbReference type="PROSITE" id="PS50011"/>
    </source>
</evidence>
<comment type="caution">
    <text evidence="2">The sequence shown here is derived from an EMBL/GenBank/DDBJ whole genome shotgun (WGS) entry which is preliminary data.</text>
</comment>
<dbReference type="VEuPathDB" id="FungiDB:EMCG_06946"/>
<evidence type="ECO:0000313" key="2">
    <source>
        <dbReference type="EMBL" id="KKZ67384.1"/>
    </source>
</evidence>
<gene>
    <name evidence="2" type="ORF">EMCG_06946</name>
</gene>
<evidence type="ECO:0000313" key="3">
    <source>
        <dbReference type="Proteomes" id="UP000034164"/>
    </source>
</evidence>
<dbReference type="SUPFAM" id="SSF56112">
    <property type="entry name" value="Protein kinase-like (PK-like)"/>
    <property type="match status" value="1"/>
</dbReference>
<dbReference type="EMBL" id="LCZI01000266">
    <property type="protein sequence ID" value="KKZ67384.1"/>
    <property type="molecule type" value="Genomic_DNA"/>
</dbReference>
<name>A0A0G2J677_9EURO</name>
<dbReference type="InterPro" id="IPR000719">
    <property type="entry name" value="Prot_kinase_dom"/>
</dbReference>